<name>A0A561T939_9ACTN</name>
<evidence type="ECO:0000256" key="2">
    <source>
        <dbReference type="ARBA" id="ARBA00022723"/>
    </source>
</evidence>
<feature type="compositionally biased region" description="Basic and acidic residues" evidence="4">
    <location>
        <begin position="33"/>
        <end position="57"/>
    </location>
</feature>
<evidence type="ECO:0000313" key="7">
    <source>
        <dbReference type="Proteomes" id="UP000316603"/>
    </source>
</evidence>
<dbReference type="InterPro" id="IPR038071">
    <property type="entry name" value="UROD/MetE-like_sf"/>
</dbReference>
<dbReference type="GO" id="GO:0009086">
    <property type="term" value="P:methionine biosynthetic process"/>
    <property type="evidence" value="ECO:0007669"/>
    <property type="project" value="InterPro"/>
</dbReference>
<dbReference type="Gene3D" id="3.20.20.210">
    <property type="match status" value="1"/>
</dbReference>
<dbReference type="EMBL" id="VIWV01000001">
    <property type="protein sequence ID" value="TWF83603.1"/>
    <property type="molecule type" value="Genomic_DNA"/>
</dbReference>
<proteinExistence type="predicted"/>
<dbReference type="GO" id="GO:0003871">
    <property type="term" value="F:5-methyltetrahydropteroyltriglutamate-homocysteine S-methyltransferase activity"/>
    <property type="evidence" value="ECO:0007669"/>
    <property type="project" value="InterPro"/>
</dbReference>
<dbReference type="GO" id="GO:0008270">
    <property type="term" value="F:zinc ion binding"/>
    <property type="evidence" value="ECO:0007669"/>
    <property type="project" value="InterPro"/>
</dbReference>
<feature type="region of interest" description="Disordered" evidence="4">
    <location>
        <begin position="22"/>
        <end position="103"/>
    </location>
</feature>
<dbReference type="SUPFAM" id="SSF51726">
    <property type="entry name" value="UROD/MetE-like"/>
    <property type="match status" value="1"/>
</dbReference>
<feature type="domain" description="Cobalamin-independent methionine synthase MetE C-terminal/archaeal" evidence="5">
    <location>
        <begin position="18"/>
        <end position="63"/>
    </location>
</feature>
<accession>A0A561T939</accession>
<protein>
    <submittedName>
        <fullName evidence="6">Cobalamin-independent methionine synthase catalytic subunit</fullName>
    </submittedName>
</protein>
<evidence type="ECO:0000313" key="6">
    <source>
        <dbReference type="EMBL" id="TWF83603.1"/>
    </source>
</evidence>
<keyword evidence="2" id="KW-0479">Metal-binding</keyword>
<reference evidence="6 7" key="1">
    <citation type="submission" date="2019-06" db="EMBL/GenBank/DDBJ databases">
        <title>Sequencing the genomes of 1000 actinobacteria strains.</title>
        <authorList>
            <person name="Klenk H.-P."/>
        </authorList>
    </citation>
    <scope>NUCLEOTIDE SEQUENCE [LARGE SCALE GENOMIC DNA]</scope>
    <source>
        <strain evidence="6 7">DSM 41695</strain>
    </source>
</reference>
<dbReference type="Pfam" id="PF01717">
    <property type="entry name" value="Meth_synt_2"/>
    <property type="match status" value="1"/>
</dbReference>
<dbReference type="PANTHER" id="PTHR30519">
    <property type="entry name" value="5-METHYLTETRAHYDROPTEROYLTRIGLUTAMATE--HOMOCYSTEINE METHYLTRANSFERASE"/>
    <property type="match status" value="1"/>
</dbReference>
<evidence type="ECO:0000259" key="5">
    <source>
        <dbReference type="Pfam" id="PF01717"/>
    </source>
</evidence>
<sequence>MYAERATAQRAHLGLILLPTTSIGSLPQTGELRTARADPRSGRIDTAGYEERSRAEIQEALSSASIPSRDAVPVVSPSPGCGGPSRADESDGPVRRHGRTPPR</sequence>
<keyword evidence="3" id="KW-0862">Zinc</keyword>
<dbReference type="AlphaFoldDB" id="A0A561T939"/>
<keyword evidence="7" id="KW-1185">Reference proteome</keyword>
<dbReference type="Proteomes" id="UP000316603">
    <property type="component" value="Unassembled WGS sequence"/>
</dbReference>
<dbReference type="InterPro" id="IPR002629">
    <property type="entry name" value="Met_Synth_C/arc"/>
</dbReference>
<evidence type="ECO:0000256" key="1">
    <source>
        <dbReference type="ARBA" id="ARBA00001947"/>
    </source>
</evidence>
<organism evidence="6 7">
    <name type="scientific">Streptomyces capillispiralis</name>
    <dbReference type="NCBI Taxonomy" id="68182"/>
    <lineage>
        <taxon>Bacteria</taxon>
        <taxon>Bacillati</taxon>
        <taxon>Actinomycetota</taxon>
        <taxon>Actinomycetes</taxon>
        <taxon>Kitasatosporales</taxon>
        <taxon>Streptomycetaceae</taxon>
        <taxon>Streptomyces</taxon>
    </lineage>
</organism>
<comment type="caution">
    <text evidence="6">The sequence shown here is derived from an EMBL/GenBank/DDBJ whole genome shotgun (WGS) entry which is preliminary data.</text>
</comment>
<evidence type="ECO:0000256" key="4">
    <source>
        <dbReference type="SAM" id="MobiDB-lite"/>
    </source>
</evidence>
<comment type="cofactor">
    <cofactor evidence="1">
        <name>Zn(2+)</name>
        <dbReference type="ChEBI" id="CHEBI:29105"/>
    </cofactor>
</comment>
<evidence type="ECO:0000256" key="3">
    <source>
        <dbReference type="ARBA" id="ARBA00022833"/>
    </source>
</evidence>
<gene>
    <name evidence="6" type="ORF">FHX78_11528</name>
</gene>